<gene>
    <name evidence="9" type="ORF">ACFYXQ_15615</name>
</gene>
<dbReference type="SUPFAM" id="SSF53474">
    <property type="entry name" value="alpha/beta-Hydrolases"/>
    <property type="match status" value="1"/>
</dbReference>
<dbReference type="PANTHER" id="PTHR43098:SF3">
    <property type="entry name" value="L-ORNITHINE N(5)-MONOOXYGENASE-RELATED"/>
    <property type="match status" value="1"/>
</dbReference>
<keyword evidence="3" id="KW-0285">Flavoprotein</keyword>
<evidence type="ECO:0000256" key="2">
    <source>
        <dbReference type="ARBA" id="ARBA00010139"/>
    </source>
</evidence>
<keyword evidence="6" id="KW-0560">Oxidoreductase</keyword>
<proteinExistence type="inferred from homology"/>
<dbReference type="EMBL" id="JBIAQY010000004">
    <property type="protein sequence ID" value="MFF3569199.1"/>
    <property type="molecule type" value="Genomic_DNA"/>
</dbReference>
<dbReference type="Gene3D" id="3.50.50.60">
    <property type="entry name" value="FAD/NAD(P)-binding domain"/>
    <property type="match status" value="3"/>
</dbReference>
<dbReference type="SUPFAM" id="SSF51905">
    <property type="entry name" value="FAD/NAD(P)-binding domain"/>
    <property type="match status" value="2"/>
</dbReference>
<evidence type="ECO:0000256" key="3">
    <source>
        <dbReference type="ARBA" id="ARBA00022630"/>
    </source>
</evidence>
<evidence type="ECO:0000313" key="10">
    <source>
        <dbReference type="Proteomes" id="UP001601992"/>
    </source>
</evidence>
<dbReference type="Gene3D" id="3.40.50.1820">
    <property type="entry name" value="alpha/beta hydrolase"/>
    <property type="match status" value="1"/>
</dbReference>
<evidence type="ECO:0000256" key="7">
    <source>
        <dbReference type="ARBA" id="ARBA00023033"/>
    </source>
</evidence>
<comment type="cofactor">
    <cofactor evidence="1">
        <name>FAD</name>
        <dbReference type="ChEBI" id="CHEBI:57692"/>
    </cofactor>
</comment>
<keyword evidence="5" id="KW-0521">NADP</keyword>
<protein>
    <submittedName>
        <fullName evidence="9">Alpha/beta hydrolase fold domain-containing protein</fullName>
    </submittedName>
</protein>
<dbReference type="Pfam" id="PF00743">
    <property type="entry name" value="FMO-like"/>
    <property type="match status" value="1"/>
</dbReference>
<accession>A0ABW6RZ03</accession>
<dbReference type="Proteomes" id="UP001601992">
    <property type="component" value="Unassembled WGS sequence"/>
</dbReference>
<evidence type="ECO:0000259" key="8">
    <source>
        <dbReference type="Pfam" id="PF07859"/>
    </source>
</evidence>
<comment type="caution">
    <text evidence="9">The sequence shown here is derived from an EMBL/GenBank/DDBJ whole genome shotgun (WGS) entry which is preliminary data.</text>
</comment>
<evidence type="ECO:0000256" key="5">
    <source>
        <dbReference type="ARBA" id="ARBA00022857"/>
    </source>
</evidence>
<sequence>MSYPYDSEVRAAVPYAPPLDLTDIAAARALLVEAAAGLPPFGPEAGVELTHLHGSGAEGDPPVDLYILRPTGGTAQPLPVLLWFHGGGFVLGDARESLPFLDAAVRQTGAVCVSLQYRLAPEATFPAPLDEGLAALNWLADHAEQLGIDLDRIAVGGQSAGAAYAAGLALRVRDEGGPGIVFQLLDIPVTDDRIATQSAAEYTDTLVWHRSNAELSWKAYLGDGGDPISPYAAPARAEDLAGLPPAFVTVNQFDPLRDEGIEYARRLAHAKVPTELHLYAGTFHGSSGIAVTAQVSQRQNADLIAALDRAFSTATPVNDKRELIMTESTPTDVDVVVIGAGFGGLYALHALREKGFSVQAFEAGTDVGGTWFWNRYPGARCDVESLAYQYSFSQELVDEWTWTERYATQPEILAYANWVADRLDLRRDILFDTRVDSATYNEDGSLWEVRASDGSRRTARFVVAAAGSLSAVAAAPFPGVAEFSGAAYHPGQWPAQGMDFRGKRVAVIGVGSSGAQLIPEMAKQAAELVVFQRTPAYTLPARNRPLYEDEIISARRNHADLAESARRSYAGVNLPITGDTILDTPEPKRTVMLEKNWKLGGNLFITAFTDVGSNLEANDIVADFVRGKIRDIVTDPEVAEKLTPTDYPIGAKRIITDTNFYATFNLPHVELVSVLDEPIERIVPEGVQTSARTYPVDVIVYATGYDSLTGSLTRIDFRGREGVSLADWWADGAQTYLGLATTGFPNLFTITGPQSPSVLVNMFAAIEQHVEWIVDCLEYLRSHDLVAIEPRPEAQQWWADQVESAVQQTLYLHAKSWYRGTNIEGKASQFLVYANGLNDYRTTCDEIAAAGYRGFALKGPGASALSGATTKEVSA</sequence>
<comment type="similarity">
    <text evidence="2">Belongs to the FAD-binding monooxygenase family.</text>
</comment>
<evidence type="ECO:0000313" key="9">
    <source>
        <dbReference type="EMBL" id="MFF3569199.1"/>
    </source>
</evidence>
<reference evidence="9 10" key="1">
    <citation type="submission" date="2024-10" db="EMBL/GenBank/DDBJ databases">
        <title>The Natural Products Discovery Center: Release of the First 8490 Sequenced Strains for Exploring Actinobacteria Biosynthetic Diversity.</title>
        <authorList>
            <person name="Kalkreuter E."/>
            <person name="Kautsar S.A."/>
            <person name="Yang D."/>
            <person name="Bader C.D."/>
            <person name="Teijaro C.N."/>
            <person name="Fluegel L."/>
            <person name="Davis C.M."/>
            <person name="Simpson J.R."/>
            <person name="Lauterbach L."/>
            <person name="Steele A.D."/>
            <person name="Gui C."/>
            <person name="Meng S."/>
            <person name="Li G."/>
            <person name="Viehrig K."/>
            <person name="Ye F."/>
            <person name="Su P."/>
            <person name="Kiefer A.F."/>
            <person name="Nichols A."/>
            <person name="Cepeda A.J."/>
            <person name="Yan W."/>
            <person name="Fan B."/>
            <person name="Jiang Y."/>
            <person name="Adhikari A."/>
            <person name="Zheng C.-J."/>
            <person name="Schuster L."/>
            <person name="Cowan T.M."/>
            <person name="Smanski M.J."/>
            <person name="Chevrette M.G."/>
            <person name="De Carvalho L.P.S."/>
            <person name="Shen B."/>
        </authorList>
    </citation>
    <scope>NUCLEOTIDE SEQUENCE [LARGE SCALE GENOMIC DNA]</scope>
    <source>
        <strain evidence="9 10">NPDC002593</strain>
    </source>
</reference>
<evidence type="ECO:0000256" key="6">
    <source>
        <dbReference type="ARBA" id="ARBA00023002"/>
    </source>
</evidence>
<keyword evidence="9" id="KW-0378">Hydrolase</keyword>
<dbReference type="Pfam" id="PF07859">
    <property type="entry name" value="Abhydrolase_3"/>
    <property type="match status" value="1"/>
</dbReference>
<evidence type="ECO:0000256" key="1">
    <source>
        <dbReference type="ARBA" id="ARBA00001974"/>
    </source>
</evidence>
<keyword evidence="4" id="KW-0274">FAD</keyword>
<name>A0ABW6RZ03_9NOCA</name>
<dbReference type="RefSeq" id="WP_387403960.1">
    <property type="nucleotide sequence ID" value="NZ_JBIAQY010000004.1"/>
</dbReference>
<dbReference type="PRINTS" id="PR00411">
    <property type="entry name" value="PNDRDTASEI"/>
</dbReference>
<dbReference type="InterPro" id="IPR036188">
    <property type="entry name" value="FAD/NAD-bd_sf"/>
</dbReference>
<keyword evidence="7" id="KW-0503">Monooxygenase</keyword>
<dbReference type="InterPro" id="IPR013094">
    <property type="entry name" value="AB_hydrolase_3"/>
</dbReference>
<dbReference type="InterPro" id="IPR020946">
    <property type="entry name" value="Flavin_mOase-like"/>
</dbReference>
<organism evidence="9 10">
    <name type="scientific">Nocardia jiangxiensis</name>
    <dbReference type="NCBI Taxonomy" id="282685"/>
    <lineage>
        <taxon>Bacteria</taxon>
        <taxon>Bacillati</taxon>
        <taxon>Actinomycetota</taxon>
        <taxon>Actinomycetes</taxon>
        <taxon>Mycobacteriales</taxon>
        <taxon>Nocardiaceae</taxon>
        <taxon>Nocardia</taxon>
    </lineage>
</organism>
<dbReference type="InterPro" id="IPR029058">
    <property type="entry name" value="AB_hydrolase_fold"/>
</dbReference>
<keyword evidence="10" id="KW-1185">Reference proteome</keyword>
<dbReference type="PANTHER" id="PTHR43098">
    <property type="entry name" value="L-ORNITHINE N(5)-MONOOXYGENASE-RELATED"/>
    <property type="match status" value="1"/>
</dbReference>
<dbReference type="GO" id="GO:0016787">
    <property type="term" value="F:hydrolase activity"/>
    <property type="evidence" value="ECO:0007669"/>
    <property type="project" value="UniProtKB-KW"/>
</dbReference>
<feature type="domain" description="Alpha/beta hydrolase fold-3" evidence="8">
    <location>
        <begin position="81"/>
        <end position="285"/>
    </location>
</feature>
<dbReference type="InterPro" id="IPR050775">
    <property type="entry name" value="FAD-binding_Monooxygenases"/>
</dbReference>
<evidence type="ECO:0000256" key="4">
    <source>
        <dbReference type="ARBA" id="ARBA00022827"/>
    </source>
</evidence>